<dbReference type="AlphaFoldDB" id="A0A446C4A5"/>
<dbReference type="GO" id="GO:0000976">
    <property type="term" value="F:transcription cis-regulatory region binding"/>
    <property type="evidence" value="ECO:0007669"/>
    <property type="project" value="TreeGrafter"/>
</dbReference>
<dbReference type="PROSITE" id="PS50931">
    <property type="entry name" value="HTH_LYSR"/>
    <property type="match status" value="1"/>
</dbReference>
<accession>A0A446C4A5</accession>
<dbReference type="PANTHER" id="PTHR30126:SF40">
    <property type="entry name" value="HTH-TYPE TRANSCRIPTIONAL REGULATOR GLTR"/>
    <property type="match status" value="1"/>
</dbReference>
<dbReference type="Pfam" id="PF03466">
    <property type="entry name" value="LysR_substrate"/>
    <property type="match status" value="1"/>
</dbReference>
<dbReference type="SUPFAM" id="SSF53850">
    <property type="entry name" value="Periplasmic binding protein-like II"/>
    <property type="match status" value="1"/>
</dbReference>
<organism evidence="6 7">
    <name type="scientific">Achromobacter agilis</name>
    <dbReference type="NCBI Taxonomy" id="1353888"/>
    <lineage>
        <taxon>Bacteria</taxon>
        <taxon>Pseudomonadati</taxon>
        <taxon>Pseudomonadota</taxon>
        <taxon>Betaproteobacteria</taxon>
        <taxon>Burkholderiales</taxon>
        <taxon>Alcaligenaceae</taxon>
        <taxon>Achromobacter</taxon>
    </lineage>
</organism>
<evidence type="ECO:0000259" key="5">
    <source>
        <dbReference type="PROSITE" id="PS50931"/>
    </source>
</evidence>
<dbReference type="Gene3D" id="1.10.10.10">
    <property type="entry name" value="Winged helix-like DNA-binding domain superfamily/Winged helix DNA-binding domain"/>
    <property type="match status" value="1"/>
</dbReference>
<dbReference type="InterPro" id="IPR000847">
    <property type="entry name" value="LysR_HTH_N"/>
</dbReference>
<evidence type="ECO:0000256" key="2">
    <source>
        <dbReference type="ARBA" id="ARBA00023015"/>
    </source>
</evidence>
<protein>
    <submittedName>
        <fullName evidence="6">HTH-type transcriptional regulator CynR</fullName>
    </submittedName>
</protein>
<dbReference type="PANTHER" id="PTHR30126">
    <property type="entry name" value="HTH-TYPE TRANSCRIPTIONAL REGULATOR"/>
    <property type="match status" value="1"/>
</dbReference>
<keyword evidence="7" id="KW-1185">Reference proteome</keyword>
<dbReference type="Proteomes" id="UP000289184">
    <property type="component" value="Unassembled WGS sequence"/>
</dbReference>
<keyword evidence="3" id="KW-0238">DNA-binding</keyword>
<evidence type="ECO:0000256" key="4">
    <source>
        <dbReference type="ARBA" id="ARBA00023163"/>
    </source>
</evidence>
<comment type="similarity">
    <text evidence="1">Belongs to the LysR transcriptional regulatory family.</text>
</comment>
<keyword evidence="4" id="KW-0804">Transcription</keyword>
<name>A0A446C4A5_9BURK</name>
<dbReference type="Pfam" id="PF00126">
    <property type="entry name" value="HTH_1"/>
    <property type="match status" value="1"/>
</dbReference>
<dbReference type="InterPro" id="IPR005119">
    <property type="entry name" value="LysR_subst-bd"/>
</dbReference>
<dbReference type="CDD" id="cd05466">
    <property type="entry name" value="PBP2_LTTR_substrate"/>
    <property type="match status" value="1"/>
</dbReference>
<dbReference type="SUPFAM" id="SSF46785">
    <property type="entry name" value="Winged helix' DNA-binding domain"/>
    <property type="match status" value="1"/>
</dbReference>
<dbReference type="FunFam" id="1.10.10.10:FF:000001">
    <property type="entry name" value="LysR family transcriptional regulator"/>
    <property type="match status" value="1"/>
</dbReference>
<dbReference type="Gene3D" id="3.40.190.290">
    <property type="match status" value="1"/>
</dbReference>
<evidence type="ECO:0000256" key="3">
    <source>
        <dbReference type="ARBA" id="ARBA00023125"/>
    </source>
</evidence>
<keyword evidence="2" id="KW-0805">Transcription regulation</keyword>
<evidence type="ECO:0000256" key="1">
    <source>
        <dbReference type="ARBA" id="ARBA00009437"/>
    </source>
</evidence>
<sequence>MDLRQIECFLCLYRNGGMTRAAAELGIVQSALSTQLAKLEKTLKVQLFERSSRGVTPTAAGADLYKMLLPLSKEVESVRQRMLDLSGGTSGLIRIGTVPSLGASIVPRALALYSAENRDVTIRLTEAYSAGLVERLDAGELDVAIVNLIQPVRSLETAPLVSEELVLVTASDSPLRSVEFNDLSIDALIVPTLGQGLRAIIDPVLKKRGPAARPRLEMDALTPTLELVKSGAWATILPISAIAHELDAGALSVRRIHADMQRQLVVVNHPRRPLSLAAQRFVAALAAEAHDAVTRAQRFMKSLKPQKK</sequence>
<dbReference type="RefSeq" id="WP_129525844.1">
    <property type="nucleotide sequence ID" value="NZ_UFQB01000002.1"/>
</dbReference>
<evidence type="ECO:0000313" key="7">
    <source>
        <dbReference type="Proteomes" id="UP000289184"/>
    </source>
</evidence>
<dbReference type="OrthoDB" id="8587114at2"/>
<dbReference type="GO" id="GO:0003700">
    <property type="term" value="F:DNA-binding transcription factor activity"/>
    <property type="evidence" value="ECO:0007669"/>
    <property type="project" value="InterPro"/>
</dbReference>
<evidence type="ECO:0000313" key="6">
    <source>
        <dbReference type="EMBL" id="SSW62653.1"/>
    </source>
</evidence>
<dbReference type="EMBL" id="UFQB01000002">
    <property type="protein sequence ID" value="SSW62653.1"/>
    <property type="molecule type" value="Genomic_DNA"/>
</dbReference>
<dbReference type="PRINTS" id="PR00039">
    <property type="entry name" value="HTHLYSR"/>
</dbReference>
<proteinExistence type="inferred from homology"/>
<feature type="domain" description="HTH lysR-type" evidence="5">
    <location>
        <begin position="1"/>
        <end position="58"/>
    </location>
</feature>
<dbReference type="InterPro" id="IPR036390">
    <property type="entry name" value="WH_DNA-bd_sf"/>
</dbReference>
<gene>
    <name evidence="6" type="primary">cynR_5</name>
    <name evidence="6" type="ORF">AGI3411_00501</name>
</gene>
<dbReference type="InterPro" id="IPR036388">
    <property type="entry name" value="WH-like_DNA-bd_sf"/>
</dbReference>
<reference evidence="6 7" key="1">
    <citation type="submission" date="2018-07" db="EMBL/GenBank/DDBJ databases">
        <authorList>
            <person name="Peeters C."/>
        </authorList>
    </citation>
    <scope>NUCLEOTIDE SEQUENCE [LARGE SCALE GENOMIC DNA]</scope>
    <source>
        <strain evidence="6 7">LMG 3411</strain>
    </source>
</reference>